<accession>A0A0R1UVA8</accession>
<dbReference type="PANTHER" id="PTHR10353:SF122">
    <property type="entry name" value="6-PHOSPHO-BETA-GLUCOSIDASE ASCB-RELATED"/>
    <property type="match status" value="1"/>
</dbReference>
<evidence type="ECO:0000313" key="6">
    <source>
        <dbReference type="EMBL" id="KRL97133.1"/>
    </source>
</evidence>
<dbReference type="RefSeq" id="WP_056961465.1">
    <property type="nucleotide sequence ID" value="NZ_AZFQ01000053.1"/>
</dbReference>
<dbReference type="GO" id="GO:0016052">
    <property type="term" value="P:carbohydrate catabolic process"/>
    <property type="evidence" value="ECO:0007669"/>
    <property type="project" value="TreeGrafter"/>
</dbReference>
<dbReference type="PRINTS" id="PR00131">
    <property type="entry name" value="GLHYDRLASE1"/>
</dbReference>
<evidence type="ECO:0000256" key="4">
    <source>
        <dbReference type="PROSITE-ProRule" id="PRU10055"/>
    </source>
</evidence>
<proteinExistence type="inferred from homology"/>
<dbReference type="Pfam" id="PF00232">
    <property type="entry name" value="Glyco_hydro_1"/>
    <property type="match status" value="1"/>
</dbReference>
<dbReference type="EMBL" id="AZFQ01000053">
    <property type="protein sequence ID" value="KRL97133.1"/>
    <property type="molecule type" value="Genomic_DNA"/>
</dbReference>
<dbReference type="GO" id="GO:0005829">
    <property type="term" value="C:cytosol"/>
    <property type="evidence" value="ECO:0007669"/>
    <property type="project" value="TreeGrafter"/>
</dbReference>
<dbReference type="InterPro" id="IPR001360">
    <property type="entry name" value="Glyco_hydro_1"/>
</dbReference>
<sequence>MKQRLQKQFPKNFFWGGALAASQVEGAATADGKGLTTADALPHGVFEKVEIPPQGDYLKKIAVDFYHRYPEDLSLFAEMKLKMLRISISWARIFPNGDDETPNEKGLAFYDDLIETLRRKGIEVMVTLEHFEFPLHLVTHYGGWKNPKLIDLYMRFVKLLFKRYQGKVKYWLTFNEINVTLEAPFNGVGINRSLDQIDQTEMYQAIHHQLVASALAVKAGHEIDSNFMIGNMVAYSPYYPLTPKPEDVLEAIQENRKTFFFTDVQARGTYPAYMQRYFKDNGINLKITKAEQQLLQENTVDFISFSYYMSYCASANKEGLEKIRGNVISAVANPYLKKSDWGWQIDPVGLRIALNTLYDRYQKPLFIVENGIGANDDLIEVAGQKTVQDDYRIAYHKAHLQQAWEAIQDGVDLRGYTAWTPLDIVSNGVAEMKKRYGFIYVDRNNDGTGTLKRYKKKSFYWYRDVIESNGSALFAEDQSAN</sequence>
<keyword evidence="7" id="KW-1185">Reference proteome</keyword>
<dbReference type="FunFam" id="3.20.20.80:FF:000004">
    <property type="entry name" value="Beta-glucosidase 6-phospho-beta-glucosidase"/>
    <property type="match status" value="1"/>
</dbReference>
<dbReference type="PROSITE" id="PS00572">
    <property type="entry name" value="GLYCOSYL_HYDROL_F1_1"/>
    <property type="match status" value="1"/>
</dbReference>
<dbReference type="InterPro" id="IPR018120">
    <property type="entry name" value="Glyco_hydro_1_AS"/>
</dbReference>
<dbReference type="GeneID" id="98308934"/>
<dbReference type="OrthoDB" id="1688691at2"/>
<keyword evidence="2" id="KW-0378">Hydrolase</keyword>
<evidence type="ECO:0000313" key="7">
    <source>
        <dbReference type="Proteomes" id="UP000051166"/>
    </source>
</evidence>
<comment type="caution">
    <text evidence="6">The sequence shown here is derived from an EMBL/GenBank/DDBJ whole genome shotgun (WGS) entry which is preliminary data.</text>
</comment>
<keyword evidence="3" id="KW-0326">Glycosidase</keyword>
<dbReference type="InterPro" id="IPR017853">
    <property type="entry name" value="GH"/>
</dbReference>
<feature type="active site" description="Nucleophile" evidence="4">
    <location>
        <position position="369"/>
    </location>
</feature>
<gene>
    <name evidence="6" type="ORF">FD50_GL001685</name>
</gene>
<dbReference type="STRING" id="1423801.FD50_GL001685"/>
<organism evidence="6 7">
    <name type="scientific">Liquorilactobacillus satsumensis DSM 16230 = JCM 12392</name>
    <dbReference type="NCBI Taxonomy" id="1423801"/>
    <lineage>
        <taxon>Bacteria</taxon>
        <taxon>Bacillati</taxon>
        <taxon>Bacillota</taxon>
        <taxon>Bacilli</taxon>
        <taxon>Lactobacillales</taxon>
        <taxon>Lactobacillaceae</taxon>
        <taxon>Liquorilactobacillus</taxon>
    </lineage>
</organism>
<dbReference type="GO" id="GO:0008422">
    <property type="term" value="F:beta-glucosidase activity"/>
    <property type="evidence" value="ECO:0007669"/>
    <property type="project" value="TreeGrafter"/>
</dbReference>
<dbReference type="Proteomes" id="UP000051166">
    <property type="component" value="Unassembled WGS sequence"/>
</dbReference>
<dbReference type="AlphaFoldDB" id="A0A0R1UVA8"/>
<protein>
    <submittedName>
        <fullName evidence="6">Beta-glucosidase</fullName>
    </submittedName>
</protein>
<comment type="similarity">
    <text evidence="1 5">Belongs to the glycosyl hydrolase 1 family.</text>
</comment>
<dbReference type="PATRIC" id="fig|1423801.4.peg.1722"/>
<dbReference type="Gene3D" id="3.20.20.80">
    <property type="entry name" value="Glycosidases"/>
    <property type="match status" value="1"/>
</dbReference>
<reference evidence="6 7" key="1">
    <citation type="journal article" date="2015" name="Genome Announc.">
        <title>Expanding the biotechnology potential of lactobacilli through comparative genomics of 213 strains and associated genera.</title>
        <authorList>
            <person name="Sun Z."/>
            <person name="Harris H.M."/>
            <person name="McCann A."/>
            <person name="Guo C."/>
            <person name="Argimon S."/>
            <person name="Zhang W."/>
            <person name="Yang X."/>
            <person name="Jeffery I.B."/>
            <person name="Cooney J.C."/>
            <person name="Kagawa T.F."/>
            <person name="Liu W."/>
            <person name="Song Y."/>
            <person name="Salvetti E."/>
            <person name="Wrobel A."/>
            <person name="Rasinkangas P."/>
            <person name="Parkhill J."/>
            <person name="Rea M.C."/>
            <person name="O'Sullivan O."/>
            <person name="Ritari J."/>
            <person name="Douillard F.P."/>
            <person name="Paul Ross R."/>
            <person name="Yang R."/>
            <person name="Briner A.E."/>
            <person name="Felis G.E."/>
            <person name="de Vos W.M."/>
            <person name="Barrangou R."/>
            <person name="Klaenhammer T.R."/>
            <person name="Caufield P.W."/>
            <person name="Cui Y."/>
            <person name="Zhang H."/>
            <person name="O'Toole P.W."/>
        </authorList>
    </citation>
    <scope>NUCLEOTIDE SEQUENCE [LARGE SCALE GENOMIC DNA]</scope>
    <source>
        <strain evidence="6 7">DSM 16230</strain>
    </source>
</reference>
<name>A0A0R1UVA8_9LACO</name>
<evidence type="ECO:0000256" key="3">
    <source>
        <dbReference type="ARBA" id="ARBA00023295"/>
    </source>
</evidence>
<evidence type="ECO:0000256" key="2">
    <source>
        <dbReference type="ARBA" id="ARBA00022801"/>
    </source>
</evidence>
<dbReference type="SUPFAM" id="SSF51445">
    <property type="entry name" value="(Trans)glycosidases"/>
    <property type="match status" value="1"/>
</dbReference>
<dbReference type="PANTHER" id="PTHR10353">
    <property type="entry name" value="GLYCOSYL HYDROLASE"/>
    <property type="match status" value="1"/>
</dbReference>
<evidence type="ECO:0000256" key="1">
    <source>
        <dbReference type="ARBA" id="ARBA00010838"/>
    </source>
</evidence>
<evidence type="ECO:0000256" key="5">
    <source>
        <dbReference type="RuleBase" id="RU003690"/>
    </source>
</evidence>